<dbReference type="SMART" id="SM00534">
    <property type="entry name" value="MUTSac"/>
    <property type="match status" value="1"/>
</dbReference>
<keyword evidence="2 8" id="KW-0699">rRNA-binding</keyword>
<comment type="function">
    <text evidence="8">Endonuclease that is involved in the suppression of homologous recombination and thus may have a key role in the control of bacterial genetic diversity.</text>
</comment>
<evidence type="ECO:0000256" key="7">
    <source>
        <dbReference type="ARBA" id="ARBA00023125"/>
    </source>
</evidence>
<dbReference type="InterPro" id="IPR002625">
    <property type="entry name" value="Smr_dom"/>
</dbReference>
<dbReference type="Proteomes" id="UP000261212">
    <property type="component" value="Unassembled WGS sequence"/>
</dbReference>
<dbReference type="HAMAP" id="MF_00092">
    <property type="entry name" value="MutS2"/>
    <property type="match status" value="1"/>
</dbReference>
<dbReference type="PIRSF" id="PIRSF005814">
    <property type="entry name" value="MutS_YshD"/>
    <property type="match status" value="1"/>
</dbReference>
<dbReference type="InterPro" id="IPR000432">
    <property type="entry name" value="DNA_mismatch_repair_MutS_C"/>
</dbReference>
<dbReference type="GO" id="GO:0016887">
    <property type="term" value="F:ATP hydrolysis activity"/>
    <property type="evidence" value="ECO:0007669"/>
    <property type="project" value="InterPro"/>
</dbReference>
<evidence type="ECO:0000259" key="10">
    <source>
        <dbReference type="PROSITE" id="PS50828"/>
    </source>
</evidence>
<dbReference type="FunFam" id="3.40.50.300:FF:000830">
    <property type="entry name" value="Endonuclease MutS2"/>
    <property type="match status" value="1"/>
</dbReference>
<dbReference type="Pfam" id="PF00488">
    <property type="entry name" value="MutS_V"/>
    <property type="match status" value="1"/>
</dbReference>
<dbReference type="SUPFAM" id="SSF48334">
    <property type="entry name" value="DNA repair protein MutS, domain III"/>
    <property type="match status" value="1"/>
</dbReference>
<dbReference type="NCBIfam" id="TIGR01069">
    <property type="entry name" value="mutS2"/>
    <property type="match status" value="1"/>
</dbReference>
<dbReference type="GO" id="GO:0045910">
    <property type="term" value="P:negative regulation of DNA recombination"/>
    <property type="evidence" value="ECO:0007669"/>
    <property type="project" value="InterPro"/>
</dbReference>
<dbReference type="InterPro" id="IPR036187">
    <property type="entry name" value="DNA_mismatch_repair_MutS_sf"/>
</dbReference>
<dbReference type="GO" id="GO:0004519">
    <property type="term" value="F:endonuclease activity"/>
    <property type="evidence" value="ECO:0007669"/>
    <property type="project" value="UniProtKB-UniRule"/>
</dbReference>
<dbReference type="GO" id="GO:0072344">
    <property type="term" value="P:rescue of stalled ribosome"/>
    <property type="evidence" value="ECO:0007669"/>
    <property type="project" value="UniProtKB-UniRule"/>
</dbReference>
<dbReference type="SMART" id="SM00463">
    <property type="entry name" value="SMR"/>
    <property type="match status" value="1"/>
</dbReference>
<protein>
    <recommendedName>
        <fullName evidence="8">Endonuclease MutS2</fullName>
        <ecNumber evidence="8">3.1.-.-</ecNumber>
    </recommendedName>
    <alternativeName>
        <fullName evidence="8">Ribosome-associated protein quality control-upstream factor</fullName>
        <shortName evidence="8">RQC-upstream factor</shortName>
        <shortName evidence="8">RqcU</shortName>
        <ecNumber evidence="8">3.6.4.-</ecNumber>
    </alternativeName>
</protein>
<dbReference type="SUPFAM" id="SSF160443">
    <property type="entry name" value="SMR domain-like"/>
    <property type="match status" value="1"/>
</dbReference>
<keyword evidence="1 8" id="KW-0540">Nuclease</keyword>
<evidence type="ECO:0000313" key="11">
    <source>
        <dbReference type="EMBL" id="RGD74589.1"/>
    </source>
</evidence>
<keyword evidence="3 8" id="KW-0547">Nucleotide-binding</keyword>
<proteinExistence type="inferred from homology"/>
<dbReference type="GO" id="GO:0043023">
    <property type="term" value="F:ribosomal large subunit binding"/>
    <property type="evidence" value="ECO:0007669"/>
    <property type="project" value="UniProtKB-UniRule"/>
</dbReference>
<evidence type="ECO:0000256" key="5">
    <source>
        <dbReference type="ARBA" id="ARBA00022840"/>
    </source>
</evidence>
<dbReference type="InterPro" id="IPR005747">
    <property type="entry name" value="MutS2"/>
</dbReference>
<gene>
    <name evidence="8" type="primary">mutS2</name>
    <name evidence="8" type="synonym">rqcU</name>
    <name evidence="11" type="ORF">DW687_07475</name>
</gene>
<reference evidence="11 12" key="1">
    <citation type="submission" date="2018-08" db="EMBL/GenBank/DDBJ databases">
        <title>A genome reference for cultivated species of the human gut microbiota.</title>
        <authorList>
            <person name="Zou Y."/>
            <person name="Xue W."/>
            <person name="Luo G."/>
        </authorList>
    </citation>
    <scope>NUCLEOTIDE SEQUENCE [LARGE SCALE GENOMIC DNA]</scope>
    <source>
        <strain evidence="11 12">AM25-6</strain>
    </source>
</reference>
<comment type="caution">
    <text evidence="11">The sequence shown here is derived from an EMBL/GenBank/DDBJ whole genome shotgun (WGS) entry which is preliminary data.</text>
</comment>
<dbReference type="Pfam" id="PF20297">
    <property type="entry name" value="MSSS"/>
    <property type="match status" value="1"/>
</dbReference>
<evidence type="ECO:0000256" key="2">
    <source>
        <dbReference type="ARBA" id="ARBA00022730"/>
    </source>
</evidence>
<evidence type="ECO:0000256" key="1">
    <source>
        <dbReference type="ARBA" id="ARBA00022722"/>
    </source>
</evidence>
<dbReference type="Gene3D" id="3.40.50.300">
    <property type="entry name" value="P-loop containing nucleotide triphosphate hydrolases"/>
    <property type="match status" value="1"/>
</dbReference>
<keyword evidence="6 8" id="KW-0694">RNA-binding</keyword>
<dbReference type="InterPro" id="IPR045076">
    <property type="entry name" value="MutS"/>
</dbReference>
<dbReference type="GO" id="GO:0019843">
    <property type="term" value="F:rRNA binding"/>
    <property type="evidence" value="ECO:0007669"/>
    <property type="project" value="UniProtKB-UniRule"/>
</dbReference>
<feature type="domain" description="Smr" evidence="10">
    <location>
        <begin position="721"/>
        <end position="796"/>
    </location>
</feature>
<evidence type="ECO:0000256" key="8">
    <source>
        <dbReference type="HAMAP-Rule" id="MF_00092"/>
    </source>
</evidence>
<dbReference type="Pfam" id="PF01713">
    <property type="entry name" value="Smr"/>
    <property type="match status" value="1"/>
</dbReference>
<accession>A0A3E3E083</accession>
<dbReference type="GO" id="GO:0030983">
    <property type="term" value="F:mismatched DNA binding"/>
    <property type="evidence" value="ECO:0007669"/>
    <property type="project" value="InterPro"/>
</dbReference>
<keyword evidence="8 11" id="KW-0255">Endonuclease</keyword>
<dbReference type="InterPro" id="IPR027417">
    <property type="entry name" value="P-loop_NTPase"/>
</dbReference>
<evidence type="ECO:0000256" key="9">
    <source>
        <dbReference type="SAM" id="Coils"/>
    </source>
</evidence>
<dbReference type="RefSeq" id="WP_117532275.1">
    <property type="nucleotide sequence ID" value="NZ_QUSM01000003.1"/>
</dbReference>
<keyword evidence="9" id="KW-0175">Coiled coil</keyword>
<dbReference type="GO" id="GO:0005524">
    <property type="term" value="F:ATP binding"/>
    <property type="evidence" value="ECO:0007669"/>
    <property type="project" value="UniProtKB-UniRule"/>
</dbReference>
<dbReference type="AlphaFoldDB" id="A0A3E3E083"/>
<comment type="similarity">
    <text evidence="8">Belongs to the DNA mismatch repair MutS family. MutS2 subfamily.</text>
</comment>
<dbReference type="InterPro" id="IPR007696">
    <property type="entry name" value="DNA_mismatch_repair_MutS_core"/>
</dbReference>
<dbReference type="Gene3D" id="3.30.1370.110">
    <property type="match status" value="1"/>
</dbReference>
<evidence type="ECO:0000256" key="3">
    <source>
        <dbReference type="ARBA" id="ARBA00022741"/>
    </source>
</evidence>
<comment type="subunit">
    <text evidence="8">Homodimer. Binds to stalled ribosomes, contacting rRNA.</text>
</comment>
<dbReference type="EC" id="3.1.-.-" evidence="8"/>
<dbReference type="EC" id="3.6.4.-" evidence="8"/>
<keyword evidence="4 8" id="KW-0378">Hydrolase</keyword>
<dbReference type="InterPro" id="IPR046893">
    <property type="entry name" value="MSSS"/>
</dbReference>
<dbReference type="SUPFAM" id="SSF52540">
    <property type="entry name" value="P-loop containing nucleoside triphosphate hydrolases"/>
    <property type="match status" value="1"/>
</dbReference>
<evidence type="ECO:0000313" key="12">
    <source>
        <dbReference type="Proteomes" id="UP000261212"/>
    </source>
</evidence>
<dbReference type="GO" id="GO:0006298">
    <property type="term" value="P:mismatch repair"/>
    <property type="evidence" value="ECO:0007669"/>
    <property type="project" value="InterPro"/>
</dbReference>
<evidence type="ECO:0000256" key="4">
    <source>
        <dbReference type="ARBA" id="ARBA00022801"/>
    </source>
</evidence>
<name>A0A3E3E083_9FIRM</name>
<dbReference type="PROSITE" id="PS50828">
    <property type="entry name" value="SMR"/>
    <property type="match status" value="1"/>
</dbReference>
<dbReference type="PANTHER" id="PTHR48466:SF2">
    <property type="entry name" value="OS10G0509000 PROTEIN"/>
    <property type="match status" value="1"/>
</dbReference>
<dbReference type="SMART" id="SM00533">
    <property type="entry name" value="MUTSd"/>
    <property type="match status" value="1"/>
</dbReference>
<dbReference type="PANTHER" id="PTHR48466">
    <property type="entry name" value="OS10G0509000 PROTEIN-RELATED"/>
    <property type="match status" value="1"/>
</dbReference>
<keyword evidence="5 8" id="KW-0067">ATP-binding</keyword>
<evidence type="ECO:0000256" key="6">
    <source>
        <dbReference type="ARBA" id="ARBA00022884"/>
    </source>
</evidence>
<sequence>MNDKTLKALEFDKIISKISEYAFSDEAKEEITDLRPTDNVYLIKDKLNELDELIRFSSSYADIPIYGYKINKDIISRATKDGLLINEDFINIAKSIKCAVMVKKHILSNISDEDNFDILLDYADNIEDLSFLQKEIDRVIIDSEAISDKASSTLYDIRRNIKNTNNKIREKLNSIINSKTYQKYLSENIVTIRYSRYVVPVKSEYRGEVKGIVHDTSQSGATLFIEPEAIVNLNNKLKELEVEEQKEIEVILRILSNKIKENASNLNVNENILLYLDVLNAKSRFSIKNDYHKPKISSDEEIVLKSARHPLIEMNKAVPSNIILDKEYRALIITGPNTGGKTVTLKTVGLCSLLFQSGLFIPANDDSRLPIYEKIFADIGDNQSIAQSLSTFSGHMTNIVDIVNSANDKTLVLLDELCVGTDPTEGSSIAISIIDNLKNIGARIFSTTHYSEIKEYAIVKKDVMNASVEFDVETLSPTYRLILGIPGKSNAFEISKKLGLKDSIIRDAKKYLTEDNREVEDLIKELNEKAVKVEEEKTQIDRLLRENKELNEKLESEKAYIEENRSKIMMEASLKAKDIIAEAKRDSKELINRLNKISIPKNVNANNTKFKEEAENIKKQIKEKEELLNSYIPSHELKKEGNNKNRKEDFKVGEEVYIKSLDQYASILGFDNKSNVFIQAGIIKTKIPISKIEHSNKEKEHIKKTAVKFSNTKAKTIDTSIDIRGMYSDDAILKVEKYLDDAYLANLKMVTIIHGKGTGVLKNAVQDLLKHHSYVKKYRFGSLNEGGDGATIVTLK</sequence>
<keyword evidence="7 8" id="KW-0238">DNA-binding</keyword>
<dbReference type="InterPro" id="IPR036063">
    <property type="entry name" value="Smr_dom_sf"/>
</dbReference>
<comment type="function">
    <text evidence="8">Acts as a ribosome collision sensor, splitting the ribosome into its 2 subunits. Detects stalled/collided 70S ribosomes which it binds and splits by an ATP-hydrolysis driven conformational change. Acts upstream of the ribosome quality control system (RQC), a ribosome-associated complex that mediates the extraction of incompletely synthesized nascent chains from stalled ribosomes and their subsequent degradation. Probably generates substrates for RQC.</text>
</comment>
<dbReference type="GO" id="GO:0140664">
    <property type="term" value="F:ATP-dependent DNA damage sensor activity"/>
    <property type="evidence" value="ECO:0007669"/>
    <property type="project" value="InterPro"/>
</dbReference>
<feature type="binding site" evidence="8">
    <location>
        <begin position="335"/>
        <end position="342"/>
    </location>
    <ligand>
        <name>ATP</name>
        <dbReference type="ChEBI" id="CHEBI:30616"/>
    </ligand>
</feature>
<organism evidence="11 12">
    <name type="scientific">Anaerofustis stercorihominis</name>
    <dbReference type="NCBI Taxonomy" id="214853"/>
    <lineage>
        <taxon>Bacteria</taxon>
        <taxon>Bacillati</taxon>
        <taxon>Bacillota</taxon>
        <taxon>Clostridia</taxon>
        <taxon>Eubacteriales</taxon>
        <taxon>Eubacteriaceae</taxon>
        <taxon>Anaerofustis</taxon>
    </lineage>
</organism>
<feature type="coiled-coil region" evidence="9">
    <location>
        <begin position="505"/>
        <end position="567"/>
    </location>
</feature>
<dbReference type="EMBL" id="QUSM01000003">
    <property type="protein sequence ID" value="RGD74589.1"/>
    <property type="molecule type" value="Genomic_DNA"/>
</dbReference>